<dbReference type="PROSITE" id="PS50011">
    <property type="entry name" value="PROTEIN_KINASE_DOM"/>
    <property type="match status" value="1"/>
</dbReference>
<dbReference type="SMART" id="SM00320">
    <property type="entry name" value="WD40"/>
    <property type="match status" value="7"/>
</dbReference>
<accession>A0ABY9BA47</accession>
<keyword evidence="2" id="KW-0677">Repeat</keyword>
<keyword evidence="8" id="KW-0812">Transmembrane</keyword>
<evidence type="ECO:0000259" key="9">
    <source>
        <dbReference type="PROSITE" id="PS50011"/>
    </source>
</evidence>
<dbReference type="Proteomes" id="UP001431572">
    <property type="component" value="Plasmid unnamed1"/>
</dbReference>
<feature type="repeat" description="WD" evidence="5">
    <location>
        <begin position="416"/>
        <end position="457"/>
    </location>
</feature>
<feature type="binding site" evidence="6">
    <location>
        <position position="44"/>
    </location>
    <ligand>
        <name>ATP</name>
        <dbReference type="ChEBI" id="CHEBI:30616"/>
    </ligand>
</feature>
<proteinExistence type="predicted"/>
<dbReference type="InterPro" id="IPR000719">
    <property type="entry name" value="Prot_kinase_dom"/>
</dbReference>
<feature type="compositionally biased region" description="Pro residues" evidence="7">
    <location>
        <begin position="282"/>
        <end position="291"/>
    </location>
</feature>
<evidence type="ECO:0000313" key="11">
    <source>
        <dbReference type="Proteomes" id="UP001431572"/>
    </source>
</evidence>
<dbReference type="InterPro" id="IPR011009">
    <property type="entry name" value="Kinase-like_dom_sf"/>
</dbReference>
<dbReference type="PROSITE" id="PS00108">
    <property type="entry name" value="PROTEIN_KINASE_ST"/>
    <property type="match status" value="1"/>
</dbReference>
<dbReference type="EMBL" id="CP128401">
    <property type="protein sequence ID" value="WJW70103.1"/>
    <property type="molecule type" value="Genomic_DNA"/>
</dbReference>
<feature type="repeat" description="WD" evidence="5">
    <location>
        <begin position="542"/>
        <end position="583"/>
    </location>
</feature>
<keyword evidence="8" id="KW-0472">Membrane</keyword>
<dbReference type="Pfam" id="PF00400">
    <property type="entry name" value="WD40"/>
    <property type="match status" value="2"/>
</dbReference>
<dbReference type="InterPro" id="IPR020472">
    <property type="entry name" value="WD40_PAC1"/>
</dbReference>
<keyword evidence="8" id="KW-1133">Transmembrane helix</keyword>
<keyword evidence="11" id="KW-1185">Reference proteome</keyword>
<evidence type="ECO:0000256" key="4">
    <source>
        <dbReference type="ARBA" id="ARBA00022840"/>
    </source>
</evidence>
<geneLocation type="plasmid" evidence="10 11">
    <name>unnamed1</name>
</geneLocation>
<dbReference type="InterPro" id="IPR055442">
    <property type="entry name" value="Beta-prop_EML-like_2nd"/>
</dbReference>
<evidence type="ECO:0000256" key="7">
    <source>
        <dbReference type="SAM" id="MobiDB-lite"/>
    </source>
</evidence>
<evidence type="ECO:0000313" key="10">
    <source>
        <dbReference type="EMBL" id="WJW70103.1"/>
    </source>
</evidence>
<evidence type="ECO:0000256" key="8">
    <source>
        <dbReference type="SAM" id="Phobius"/>
    </source>
</evidence>
<reference evidence="10" key="1">
    <citation type="journal article" date="2024" name="Nature">
        <title>Anoxygenic phototroph of the Chloroflexota uses a type I reaction centre.</title>
        <authorList>
            <person name="Tsuji J.M."/>
            <person name="Shaw N.A."/>
            <person name="Nagashima S."/>
            <person name="Venkiteswaran J.J."/>
            <person name="Schiff S.L."/>
            <person name="Watanabe T."/>
            <person name="Fukui M."/>
            <person name="Hanada S."/>
            <person name="Tank M."/>
            <person name="Neufeld J.D."/>
        </authorList>
    </citation>
    <scope>NUCLEOTIDE SEQUENCE</scope>
    <source>
        <strain evidence="10">L227-S17</strain>
    </source>
</reference>
<dbReference type="InterPro" id="IPR008271">
    <property type="entry name" value="Ser/Thr_kinase_AS"/>
</dbReference>
<dbReference type="Pfam" id="PF23414">
    <property type="entry name" value="Beta-prop_EML_2"/>
    <property type="match status" value="1"/>
</dbReference>
<dbReference type="InterPro" id="IPR017441">
    <property type="entry name" value="Protein_kinase_ATP_BS"/>
</dbReference>
<dbReference type="SUPFAM" id="SSF56112">
    <property type="entry name" value="Protein kinase-like (PK-like)"/>
    <property type="match status" value="1"/>
</dbReference>
<dbReference type="InterPro" id="IPR015943">
    <property type="entry name" value="WD40/YVTN_repeat-like_dom_sf"/>
</dbReference>
<feature type="repeat" description="WD" evidence="5">
    <location>
        <begin position="458"/>
        <end position="499"/>
    </location>
</feature>
<gene>
    <name evidence="10" type="ORF">OZ401_004909</name>
</gene>
<dbReference type="GO" id="GO:0004674">
    <property type="term" value="F:protein serine/threonine kinase activity"/>
    <property type="evidence" value="ECO:0007669"/>
    <property type="project" value="UniProtKB-KW"/>
</dbReference>
<keyword evidence="1 5" id="KW-0853">WD repeat</keyword>
<evidence type="ECO:0000256" key="5">
    <source>
        <dbReference type="PROSITE-ProRule" id="PRU00221"/>
    </source>
</evidence>
<dbReference type="PROSITE" id="PS50082">
    <property type="entry name" value="WD_REPEATS_2"/>
    <property type="match status" value="7"/>
</dbReference>
<dbReference type="PROSITE" id="PS00107">
    <property type="entry name" value="PROTEIN_KINASE_ATP"/>
    <property type="match status" value="1"/>
</dbReference>
<feature type="region of interest" description="Disordered" evidence="7">
    <location>
        <begin position="280"/>
        <end position="324"/>
    </location>
</feature>
<dbReference type="PROSITE" id="PS00678">
    <property type="entry name" value="WD_REPEATS_1"/>
    <property type="match status" value="6"/>
</dbReference>
<dbReference type="PANTHER" id="PTHR22847:SF637">
    <property type="entry name" value="WD REPEAT DOMAIN 5B"/>
    <property type="match status" value="1"/>
</dbReference>
<dbReference type="CDD" id="cd14014">
    <property type="entry name" value="STKc_PknB_like"/>
    <property type="match status" value="1"/>
</dbReference>
<name>A0ABY9BA47_9CHLR</name>
<sequence>MARELQIGDQFGNYSLIRKIGQGGWGEVWLAHHVKLTNRQVAIKFVLRPRPKELLRFEHEVEILDRLRHNPHILKAEDFGEQNDIPYLVMEYAPGGDLSQHMRGLSLQTVADYLSQIADALDYAHAQKPKPIIHRDLKPTNLLFDEHGKLLLADFGIAHEDDYTLTYSATSLGTPEYMAPEQFFDAKRVGKEADIYSLGVIAFQLVTGRLPFGSRVEGRSFGELEMGHRNQPLPQIGQNKRELLPTGLQATLEKAMAKEPKDRYRTAKAFATAFKQALVPEKPAPVTPPPTEAYSADERRGNPPLNPVKPPQNYYPNPPPQVPPPAKPRIVADKHGMFSSSNPMQIHHSYSYRKRRNTLFMRWIAGSGLLVVAVIAALLTLNTGGRSTTPTPIAKETIVTVPPPASSASFKLLITLTGHSGAVSSVAFSPDGKTLASGSDDGSIKLWDAASGNLLNTLADHSLPVNSVTFSPNSKTLASGGDDKNIKLWDVATGKLLNTLTGHSNIVTSIVYNPDGKTIASGSDDTSIKLWDTASGKLLNTLQGHSNIVRSVAFSPDGKILASGSWDNSIKLWDTASGNLLNTLQGHSNAVWSVAFGPDGKILASGSWDNSIKLWDTASGNLLNTLQGHSNAVWLVAFSPDGKTLASGSEDKSIKLWDTASGNLLNTLQGHSNAVRSVAYSPDRKTLASGSMDKTIKLWGVGS</sequence>
<dbReference type="Gene3D" id="1.10.510.10">
    <property type="entry name" value="Transferase(Phosphotransferase) domain 1"/>
    <property type="match status" value="1"/>
</dbReference>
<dbReference type="SUPFAM" id="SSF50978">
    <property type="entry name" value="WD40 repeat-like"/>
    <property type="match status" value="1"/>
</dbReference>
<keyword evidence="4 6" id="KW-0067">ATP-binding</keyword>
<keyword evidence="10" id="KW-0723">Serine/threonine-protein kinase</keyword>
<dbReference type="InterPro" id="IPR001680">
    <property type="entry name" value="WD40_rpt"/>
</dbReference>
<keyword evidence="3 6" id="KW-0547">Nucleotide-binding</keyword>
<dbReference type="PRINTS" id="PR00320">
    <property type="entry name" value="GPROTEINBRPT"/>
</dbReference>
<dbReference type="InterPro" id="IPR019775">
    <property type="entry name" value="WD40_repeat_CS"/>
</dbReference>
<dbReference type="RefSeq" id="WP_341471984.1">
    <property type="nucleotide sequence ID" value="NZ_CP128401.1"/>
</dbReference>
<dbReference type="SMART" id="SM00220">
    <property type="entry name" value="S_TKc"/>
    <property type="match status" value="1"/>
</dbReference>
<evidence type="ECO:0000256" key="2">
    <source>
        <dbReference type="ARBA" id="ARBA00022737"/>
    </source>
</evidence>
<dbReference type="CDD" id="cd00200">
    <property type="entry name" value="WD40"/>
    <property type="match status" value="1"/>
</dbReference>
<feature type="repeat" description="WD" evidence="5">
    <location>
        <begin position="626"/>
        <end position="667"/>
    </location>
</feature>
<keyword evidence="10" id="KW-0614">Plasmid</keyword>
<dbReference type="InterPro" id="IPR036322">
    <property type="entry name" value="WD40_repeat_dom_sf"/>
</dbReference>
<evidence type="ECO:0000256" key="6">
    <source>
        <dbReference type="PROSITE-ProRule" id="PRU10141"/>
    </source>
</evidence>
<dbReference type="Gene3D" id="2.130.10.10">
    <property type="entry name" value="YVTN repeat-like/Quinoprotein amine dehydrogenase"/>
    <property type="match status" value="4"/>
</dbReference>
<dbReference type="Pfam" id="PF00069">
    <property type="entry name" value="Pkinase"/>
    <property type="match status" value="1"/>
</dbReference>
<dbReference type="PANTHER" id="PTHR22847">
    <property type="entry name" value="WD40 REPEAT PROTEIN"/>
    <property type="match status" value="1"/>
</dbReference>
<feature type="repeat" description="WD" evidence="5">
    <location>
        <begin position="500"/>
        <end position="541"/>
    </location>
</feature>
<feature type="domain" description="Protein kinase" evidence="9">
    <location>
        <begin position="14"/>
        <end position="279"/>
    </location>
</feature>
<keyword evidence="10" id="KW-0808">Transferase</keyword>
<feature type="repeat" description="WD" evidence="5">
    <location>
        <begin position="584"/>
        <end position="625"/>
    </location>
</feature>
<evidence type="ECO:0000256" key="1">
    <source>
        <dbReference type="ARBA" id="ARBA00022574"/>
    </source>
</evidence>
<dbReference type="PROSITE" id="PS50294">
    <property type="entry name" value="WD_REPEATS_REGION"/>
    <property type="match status" value="7"/>
</dbReference>
<evidence type="ECO:0000256" key="3">
    <source>
        <dbReference type="ARBA" id="ARBA00022741"/>
    </source>
</evidence>
<protein>
    <submittedName>
        <fullName evidence="10">Serine/threonine protein kinase</fullName>
    </submittedName>
</protein>
<feature type="repeat" description="WD" evidence="5">
    <location>
        <begin position="668"/>
        <end position="703"/>
    </location>
</feature>
<feature type="transmembrane region" description="Helical" evidence="8">
    <location>
        <begin position="359"/>
        <end position="381"/>
    </location>
</feature>
<organism evidence="10 11">
    <name type="scientific">Candidatus Chlorohelix allophototropha</name>
    <dbReference type="NCBI Taxonomy" id="3003348"/>
    <lineage>
        <taxon>Bacteria</taxon>
        <taxon>Bacillati</taxon>
        <taxon>Chloroflexota</taxon>
        <taxon>Chloroflexia</taxon>
        <taxon>Candidatus Chloroheliales</taxon>
        <taxon>Candidatus Chloroheliaceae</taxon>
        <taxon>Candidatus Chlorohelix</taxon>
    </lineage>
</organism>
<keyword evidence="10" id="KW-0418">Kinase</keyword>